<gene>
    <name evidence="7" type="ORF">EHF33_05395</name>
</gene>
<dbReference type="AlphaFoldDB" id="A0A3G8YB09"/>
<dbReference type="PANTHER" id="PTHR42953">
    <property type="entry name" value="HIGH-AFFINITY ZINC UPTAKE SYSTEM PROTEIN ZNUA-RELATED"/>
    <property type="match status" value="1"/>
</dbReference>
<dbReference type="OrthoDB" id="9810636at2"/>
<organism evidence="7 8">
    <name type="scientific">Deinococcus psychrotolerans</name>
    <dbReference type="NCBI Taxonomy" id="2489213"/>
    <lineage>
        <taxon>Bacteria</taxon>
        <taxon>Thermotogati</taxon>
        <taxon>Deinococcota</taxon>
        <taxon>Deinococci</taxon>
        <taxon>Deinococcales</taxon>
        <taxon>Deinococcaceae</taxon>
        <taxon>Deinococcus</taxon>
    </lineage>
</organism>
<dbReference type="PANTHER" id="PTHR42953:SF1">
    <property type="entry name" value="METAL-BINDING PROTEIN HI_0362-RELATED"/>
    <property type="match status" value="1"/>
</dbReference>
<dbReference type="GO" id="GO:0030001">
    <property type="term" value="P:metal ion transport"/>
    <property type="evidence" value="ECO:0007669"/>
    <property type="project" value="InterPro"/>
</dbReference>
<evidence type="ECO:0000313" key="8">
    <source>
        <dbReference type="Proteomes" id="UP000276417"/>
    </source>
</evidence>
<name>A0A3G8YB09_9DEIO</name>
<accession>A0A3G8YB09</accession>
<evidence type="ECO:0000256" key="5">
    <source>
        <dbReference type="RuleBase" id="RU003512"/>
    </source>
</evidence>
<dbReference type="GO" id="GO:0007155">
    <property type="term" value="P:cell adhesion"/>
    <property type="evidence" value="ECO:0007669"/>
    <property type="project" value="InterPro"/>
</dbReference>
<dbReference type="InterPro" id="IPR006129">
    <property type="entry name" value="AdhesinB"/>
</dbReference>
<feature type="chain" id="PRO_5018039410" evidence="6">
    <location>
        <begin position="30"/>
        <end position="299"/>
    </location>
</feature>
<keyword evidence="8" id="KW-1185">Reference proteome</keyword>
<proteinExistence type="inferred from homology"/>
<dbReference type="PRINTS" id="PR00691">
    <property type="entry name" value="ADHESINB"/>
</dbReference>
<dbReference type="GO" id="GO:0030313">
    <property type="term" value="C:cell envelope"/>
    <property type="evidence" value="ECO:0007669"/>
    <property type="project" value="UniProtKB-SubCell"/>
</dbReference>
<dbReference type="Pfam" id="PF01297">
    <property type="entry name" value="ZnuA"/>
    <property type="match status" value="1"/>
</dbReference>
<protein>
    <submittedName>
        <fullName evidence="7">Adhesin</fullName>
    </submittedName>
</protein>
<dbReference type="InterPro" id="IPR006128">
    <property type="entry name" value="Lipoprotein_PsaA-like"/>
</dbReference>
<keyword evidence="4 6" id="KW-0732">Signal</keyword>
<dbReference type="Gene3D" id="3.40.50.1980">
    <property type="entry name" value="Nitrogenase molybdenum iron protein domain"/>
    <property type="match status" value="2"/>
</dbReference>
<dbReference type="PRINTS" id="PR00690">
    <property type="entry name" value="ADHESNFAMILY"/>
</dbReference>
<dbReference type="InterPro" id="IPR006127">
    <property type="entry name" value="ZnuA-like"/>
</dbReference>
<sequence>MDYHLRVINLRSTLLTSGLAVTLFSGAQAAPLQVSASNTLVADWVGAIGGDRLSINTLIPANADPHEYQPSTRDIAALSSSKTLFVSGAGLEQWLPKLRGAASGVKVVELAKASGVKLRQADGGTDPHMWWNPANVEQFVKLIAATLTQLDPAGKTVYAKNLSAYQQQLTALDAYAKQQFASLPAARRILVTNHDSQGYLADRYGLKIVGNVIPGLSSERQPSAKELAGLVDGIRRSGAPAIFTENTVNPRLAQTISGETGVKIAPPLYTDALGPKGSAGETYLKAFKQNVRVIVGALK</sequence>
<dbReference type="SUPFAM" id="SSF53807">
    <property type="entry name" value="Helical backbone' metal receptor"/>
    <property type="match status" value="1"/>
</dbReference>
<dbReference type="EMBL" id="CP034183">
    <property type="protein sequence ID" value="AZI42255.1"/>
    <property type="molecule type" value="Genomic_DNA"/>
</dbReference>
<dbReference type="InterPro" id="IPR050492">
    <property type="entry name" value="Bact_metal-bind_prot9"/>
</dbReference>
<reference evidence="7 8" key="1">
    <citation type="submission" date="2018-11" db="EMBL/GenBank/DDBJ databases">
        <title>Deinococcus shelandsis sp. nov., isolated from South Shetland Islands soil of Antarctica.</title>
        <authorList>
            <person name="Tian J."/>
        </authorList>
    </citation>
    <scope>NUCLEOTIDE SEQUENCE [LARGE SCALE GENOMIC DNA]</scope>
    <source>
        <strain evidence="7 8">S14-83T</strain>
    </source>
</reference>
<evidence type="ECO:0000313" key="7">
    <source>
        <dbReference type="EMBL" id="AZI42255.1"/>
    </source>
</evidence>
<evidence type="ECO:0000256" key="2">
    <source>
        <dbReference type="ARBA" id="ARBA00022448"/>
    </source>
</evidence>
<keyword evidence="3" id="KW-0479">Metal-binding</keyword>
<comment type="subcellular location">
    <subcellularLocation>
        <location evidence="1">Cell envelope</location>
    </subcellularLocation>
</comment>
<keyword evidence="2 5" id="KW-0813">Transport</keyword>
<comment type="similarity">
    <text evidence="5">Belongs to the bacterial solute-binding protein 9 family.</text>
</comment>
<dbReference type="GO" id="GO:0046872">
    <property type="term" value="F:metal ion binding"/>
    <property type="evidence" value="ECO:0007669"/>
    <property type="project" value="UniProtKB-KW"/>
</dbReference>
<feature type="signal peptide" evidence="6">
    <location>
        <begin position="1"/>
        <end position="29"/>
    </location>
</feature>
<dbReference type="KEGG" id="dph:EHF33_05395"/>
<evidence type="ECO:0000256" key="4">
    <source>
        <dbReference type="ARBA" id="ARBA00022729"/>
    </source>
</evidence>
<evidence type="ECO:0000256" key="6">
    <source>
        <dbReference type="SAM" id="SignalP"/>
    </source>
</evidence>
<dbReference type="Proteomes" id="UP000276417">
    <property type="component" value="Chromosome 1"/>
</dbReference>
<evidence type="ECO:0000256" key="3">
    <source>
        <dbReference type="ARBA" id="ARBA00022723"/>
    </source>
</evidence>
<evidence type="ECO:0000256" key="1">
    <source>
        <dbReference type="ARBA" id="ARBA00004196"/>
    </source>
</evidence>